<dbReference type="Pfam" id="PF00028">
    <property type="entry name" value="Cadherin"/>
    <property type="match status" value="5"/>
</dbReference>
<reference evidence="16" key="2">
    <citation type="journal article" date="2007" name="PLoS Biol.">
        <title>Survey sequencing and comparative analysis of the elephant shark (Callorhinchus milii) genome.</title>
        <authorList>
            <person name="Venkatesh B."/>
            <person name="Kirkness E.F."/>
            <person name="Loh Y.H."/>
            <person name="Halpern A.L."/>
            <person name="Lee A.P."/>
            <person name="Johnson J."/>
            <person name="Dandona N."/>
            <person name="Viswanathan L.D."/>
            <person name="Tay A."/>
            <person name="Venter J.C."/>
            <person name="Strausberg R.L."/>
            <person name="Brenner S."/>
        </authorList>
    </citation>
    <scope>NUCLEOTIDE SEQUENCE [LARGE SCALE GENOMIC DNA]</scope>
</reference>
<dbReference type="FunFam" id="2.60.40.60:FF:000004">
    <property type="entry name" value="Protocadherin 1 gamma 2"/>
    <property type="match status" value="1"/>
</dbReference>
<dbReference type="PROSITE" id="PS50268">
    <property type="entry name" value="CADHERIN_2"/>
    <property type="match status" value="6"/>
</dbReference>
<reference evidence="16" key="3">
    <citation type="journal article" date="2014" name="Nature">
        <title>Elephant shark genome provides unique insights into gnathostome evolution.</title>
        <authorList>
            <consortium name="International Elephant Shark Genome Sequencing Consortium"/>
            <person name="Venkatesh B."/>
            <person name="Lee A.P."/>
            <person name="Ravi V."/>
            <person name="Maurya A.K."/>
            <person name="Lian M.M."/>
            <person name="Swann J.B."/>
            <person name="Ohta Y."/>
            <person name="Flajnik M.F."/>
            <person name="Sutoh Y."/>
            <person name="Kasahara M."/>
            <person name="Hoon S."/>
            <person name="Gangu V."/>
            <person name="Roy S.W."/>
            <person name="Irimia M."/>
            <person name="Korzh V."/>
            <person name="Kondrychyn I."/>
            <person name="Lim Z.W."/>
            <person name="Tay B.H."/>
            <person name="Tohari S."/>
            <person name="Kong K.W."/>
            <person name="Ho S."/>
            <person name="Lorente-Galdos B."/>
            <person name="Quilez J."/>
            <person name="Marques-Bonet T."/>
            <person name="Raney B.J."/>
            <person name="Ingham P.W."/>
            <person name="Tay A."/>
            <person name="Hillier L.W."/>
            <person name="Minx P."/>
            <person name="Boehm T."/>
            <person name="Wilson R.K."/>
            <person name="Brenner S."/>
            <person name="Warren W.C."/>
        </authorList>
    </citation>
    <scope>NUCLEOTIDE SEQUENCE [LARGE SCALE GENOMIC DNA]</scope>
</reference>
<dbReference type="GO" id="GO:0007156">
    <property type="term" value="P:homophilic cell adhesion via plasma membrane adhesion molecules"/>
    <property type="evidence" value="ECO:0007669"/>
    <property type="project" value="InterPro"/>
</dbReference>
<reference evidence="16" key="1">
    <citation type="journal article" date="2006" name="Science">
        <title>Ancient noncoding elements conserved in the human genome.</title>
        <authorList>
            <person name="Venkatesh B."/>
            <person name="Kirkness E.F."/>
            <person name="Loh Y.H."/>
            <person name="Halpern A.L."/>
            <person name="Lee A.P."/>
            <person name="Johnson J."/>
            <person name="Dandona N."/>
            <person name="Viswanathan L.D."/>
            <person name="Tay A."/>
            <person name="Venter J.C."/>
            <person name="Strausberg R.L."/>
            <person name="Brenner S."/>
        </authorList>
    </citation>
    <scope>NUCLEOTIDE SEQUENCE [LARGE SCALE GENOMIC DNA]</scope>
</reference>
<evidence type="ECO:0000313" key="15">
    <source>
        <dbReference type="Ensembl" id="ENSCMIP00000041533.1"/>
    </source>
</evidence>
<evidence type="ECO:0000256" key="8">
    <source>
        <dbReference type="ARBA" id="ARBA00022889"/>
    </source>
</evidence>
<dbReference type="InterPro" id="IPR015919">
    <property type="entry name" value="Cadherin-like_sf"/>
</dbReference>
<dbReference type="FunFam" id="2.60.40.60:FF:000018">
    <property type="entry name" value="Protocadherin gamma c3"/>
    <property type="match status" value="1"/>
</dbReference>
<evidence type="ECO:0000256" key="2">
    <source>
        <dbReference type="ARBA" id="ARBA00004251"/>
    </source>
</evidence>
<dbReference type="FunFam" id="2.60.40.60:FF:000006">
    <property type="entry name" value="Protocadherin alpha 2"/>
    <property type="match status" value="1"/>
</dbReference>
<evidence type="ECO:0000256" key="5">
    <source>
        <dbReference type="ARBA" id="ARBA00022729"/>
    </source>
</evidence>
<dbReference type="PANTHER" id="PTHR24028">
    <property type="entry name" value="CADHERIN-87A"/>
    <property type="match status" value="1"/>
</dbReference>
<dbReference type="InterPro" id="IPR020894">
    <property type="entry name" value="Cadherin_CS"/>
</dbReference>
<feature type="domain" description="Cadherin" evidence="14">
    <location>
        <begin position="25"/>
        <end position="131"/>
    </location>
</feature>
<dbReference type="Gene3D" id="2.60.40.60">
    <property type="entry name" value="Cadherins"/>
    <property type="match status" value="6"/>
</dbReference>
<reference evidence="15" key="4">
    <citation type="submission" date="2025-08" db="UniProtKB">
        <authorList>
            <consortium name="Ensembl"/>
        </authorList>
    </citation>
    <scope>IDENTIFICATION</scope>
</reference>
<dbReference type="InterPro" id="IPR050174">
    <property type="entry name" value="Protocadherin/Cadherin-CA"/>
</dbReference>
<dbReference type="Pfam" id="PF08266">
    <property type="entry name" value="Cadherin_2"/>
    <property type="match status" value="1"/>
</dbReference>
<feature type="transmembrane region" description="Helical" evidence="13">
    <location>
        <begin position="686"/>
        <end position="712"/>
    </location>
</feature>
<dbReference type="PANTHER" id="PTHR24028:SF236">
    <property type="entry name" value="PROTOCADHERIN GAMMA-C3"/>
    <property type="match status" value="1"/>
</dbReference>
<feature type="domain" description="Cadherin" evidence="14">
    <location>
        <begin position="452"/>
        <end position="561"/>
    </location>
</feature>
<name>A0A4W3JTR2_CALMI</name>
<dbReference type="SMART" id="SM00112">
    <property type="entry name" value="CA"/>
    <property type="match status" value="6"/>
</dbReference>
<accession>A0A4W3JTR2</accession>
<evidence type="ECO:0000256" key="6">
    <source>
        <dbReference type="ARBA" id="ARBA00022737"/>
    </source>
</evidence>
<keyword evidence="7 12" id="KW-0106">Calcium</keyword>
<sequence>MGYYQTCWWIKWQLLYCILYSWNLVSGEIRYSVPEELQLGAFVGNIADDLGLDAKELSVRSFRIVSGARKQYLDVNVDNGIMFVKEKIDREELCGSRISCTLSLEAVIQNPANVYHIDVEVLDVNDNAPSFPKSQFRLEISEMAVPGARFPLESAHDPDAGTNALQTYELAASEYFSLNVETRSGDGKLPVLVLERPLDREKQPTHRLVLTAKDGGIPQRSSTVNIVVQDANDNAPVFSRSVYRVSLLENVPKGTLVVKVNATDLDVGPNGDIVYSFSSHTPARVRELFGLNARTGAINVKGDLDYEEHSVYEINVEAKDKGPSAIPAYCHVLVDVIDVNDNEPEVTLTSLFSPVSEDSRPGTVAALISATDKDSGDNGQVQCQIANNYYFRLDSSLKNYYRSPTQRALDRENTSQHDLTIVCSDNGSPSLTSNTTIKVEVSDINDNAPVFSQPLYTAQVMENNVMGASIFSVTAHDPDSHQNAQLSYSLRDTQVGGQLVSNYVYINSGSGDIFSRRSFDYEQLKNFQIQVEVQDKGEPPLNSNASVDIIILDQNDNAPVIVSPLPEFGSTVTETVSRLAEPGYLVAKVSAIDADTGQNGRLSYQIVQATDPGLFTISPDTGEIWTIRSVVDKDAKKQRLVIVVKDNGSPSLSATVTIMLSIVGGDAVTLSARNKISERPEFASPFSLYLVISLGAISSIFLVVLVILAVMVHRNRAGFAAYSSSRNLQIPPNYVEVFGGDPLSQSYRYGSCSTSGSTKEDFGYPKRASSIRASFKQGSVCDWLKLSLAPSTNGKLSGAWEIHTAPFLSPSTIAQSDAVYASVANGVRLCYMVVCMFMLSSGDWRRNGADCFQGKKILSEFNFVHLSSFSPLKWNAKNFTLWDWH</sequence>
<keyword evidence="6" id="KW-0677">Repeat</keyword>
<protein>
    <recommendedName>
        <fullName evidence="14">Cadherin domain-containing protein</fullName>
    </recommendedName>
</protein>
<keyword evidence="16" id="KW-1185">Reference proteome</keyword>
<dbReference type="InterPro" id="IPR013164">
    <property type="entry name" value="Cadherin_N"/>
</dbReference>
<evidence type="ECO:0000256" key="10">
    <source>
        <dbReference type="ARBA" id="ARBA00023136"/>
    </source>
</evidence>
<evidence type="ECO:0000256" key="1">
    <source>
        <dbReference type="ARBA" id="ARBA00003436"/>
    </source>
</evidence>
<dbReference type="Proteomes" id="UP000314986">
    <property type="component" value="Unassembled WGS sequence"/>
</dbReference>
<keyword evidence="11" id="KW-0325">Glycoprotein</keyword>
<keyword evidence="5" id="KW-0732">Signal</keyword>
<dbReference type="PRINTS" id="PR00205">
    <property type="entry name" value="CADHERIN"/>
</dbReference>
<dbReference type="PROSITE" id="PS00232">
    <property type="entry name" value="CADHERIN_1"/>
    <property type="match status" value="4"/>
</dbReference>
<keyword evidence="4 13" id="KW-0812">Transmembrane</keyword>
<dbReference type="AlphaFoldDB" id="A0A4W3JTR2"/>
<evidence type="ECO:0000256" key="9">
    <source>
        <dbReference type="ARBA" id="ARBA00022989"/>
    </source>
</evidence>
<evidence type="ECO:0000256" key="7">
    <source>
        <dbReference type="ARBA" id="ARBA00022837"/>
    </source>
</evidence>
<reference evidence="15" key="5">
    <citation type="submission" date="2025-09" db="UniProtKB">
        <authorList>
            <consortium name="Ensembl"/>
        </authorList>
    </citation>
    <scope>IDENTIFICATION</scope>
</reference>
<dbReference type="InterPro" id="IPR002126">
    <property type="entry name" value="Cadherin-like_dom"/>
</dbReference>
<dbReference type="SUPFAM" id="SSF49313">
    <property type="entry name" value="Cadherin-like"/>
    <property type="match status" value="6"/>
</dbReference>
<keyword evidence="8" id="KW-0130">Cell adhesion</keyword>
<keyword evidence="3" id="KW-1003">Cell membrane</keyword>
<feature type="domain" description="Cadherin" evidence="14">
    <location>
        <begin position="132"/>
        <end position="238"/>
    </location>
</feature>
<evidence type="ECO:0000256" key="13">
    <source>
        <dbReference type="SAM" id="Phobius"/>
    </source>
</evidence>
<keyword evidence="10 13" id="KW-0472">Membrane</keyword>
<dbReference type="CDD" id="cd11304">
    <property type="entry name" value="Cadherin_repeat"/>
    <property type="match status" value="6"/>
</dbReference>
<dbReference type="GO" id="GO:0005509">
    <property type="term" value="F:calcium ion binding"/>
    <property type="evidence" value="ECO:0007669"/>
    <property type="project" value="UniProtKB-UniRule"/>
</dbReference>
<evidence type="ECO:0000256" key="12">
    <source>
        <dbReference type="PROSITE-ProRule" id="PRU00043"/>
    </source>
</evidence>
<feature type="domain" description="Cadherin" evidence="14">
    <location>
        <begin position="239"/>
        <end position="346"/>
    </location>
</feature>
<dbReference type="FunFam" id="2.60.40.60:FF:000002">
    <property type="entry name" value="Protocadherin alpha 2"/>
    <property type="match status" value="1"/>
</dbReference>
<evidence type="ECO:0000256" key="3">
    <source>
        <dbReference type="ARBA" id="ARBA00022475"/>
    </source>
</evidence>
<dbReference type="OMA" id="AINSENC"/>
<comment type="subcellular location">
    <subcellularLocation>
        <location evidence="2">Cell membrane</location>
        <topology evidence="2">Single-pass type I membrane protein</topology>
    </subcellularLocation>
</comment>
<dbReference type="Pfam" id="PF16492">
    <property type="entry name" value="Cadherin_C_2"/>
    <property type="match status" value="1"/>
</dbReference>
<feature type="domain" description="Cadherin" evidence="14">
    <location>
        <begin position="568"/>
        <end position="682"/>
    </location>
</feature>
<proteinExistence type="predicted"/>
<dbReference type="FunFam" id="2.60.40.60:FF:000129">
    <property type="entry name" value="protocadherin alpha-C2 isoform X1"/>
    <property type="match status" value="1"/>
</dbReference>
<evidence type="ECO:0000259" key="14">
    <source>
        <dbReference type="PROSITE" id="PS50268"/>
    </source>
</evidence>
<dbReference type="FunFam" id="2.60.40.60:FF:000001">
    <property type="entry name" value="Protocadherin alpha 2"/>
    <property type="match status" value="1"/>
</dbReference>
<keyword evidence="9 13" id="KW-1133">Transmembrane helix</keyword>
<dbReference type="InterPro" id="IPR032455">
    <property type="entry name" value="Cadherin_C"/>
</dbReference>
<evidence type="ECO:0000256" key="4">
    <source>
        <dbReference type="ARBA" id="ARBA00022692"/>
    </source>
</evidence>
<dbReference type="GeneTree" id="ENSGT00940000163777"/>
<evidence type="ECO:0000313" key="16">
    <source>
        <dbReference type="Proteomes" id="UP000314986"/>
    </source>
</evidence>
<dbReference type="GO" id="GO:0005886">
    <property type="term" value="C:plasma membrane"/>
    <property type="evidence" value="ECO:0007669"/>
    <property type="project" value="UniProtKB-SubCell"/>
</dbReference>
<dbReference type="Ensembl" id="ENSCMIT00000042124.1">
    <property type="protein sequence ID" value="ENSCMIP00000041533.1"/>
    <property type="gene ID" value="ENSCMIG00000017318.1"/>
</dbReference>
<evidence type="ECO:0000256" key="11">
    <source>
        <dbReference type="ARBA" id="ARBA00023180"/>
    </source>
</evidence>
<organism evidence="15 16">
    <name type="scientific">Callorhinchus milii</name>
    <name type="common">Ghost shark</name>
    <dbReference type="NCBI Taxonomy" id="7868"/>
    <lineage>
        <taxon>Eukaryota</taxon>
        <taxon>Metazoa</taxon>
        <taxon>Chordata</taxon>
        <taxon>Craniata</taxon>
        <taxon>Vertebrata</taxon>
        <taxon>Chondrichthyes</taxon>
        <taxon>Holocephali</taxon>
        <taxon>Chimaeriformes</taxon>
        <taxon>Callorhinchidae</taxon>
        <taxon>Callorhinchus</taxon>
    </lineage>
</organism>
<comment type="function">
    <text evidence="1">Potential calcium-dependent cell-adhesion protein. May be involved in the establishment and maintenance of specific neuronal connections in the brain.</text>
</comment>
<feature type="domain" description="Cadherin" evidence="14">
    <location>
        <begin position="347"/>
        <end position="451"/>
    </location>
</feature>